<dbReference type="GO" id="GO:0003755">
    <property type="term" value="F:peptidyl-prolyl cis-trans isomerase activity"/>
    <property type="evidence" value="ECO:0007669"/>
    <property type="project" value="InterPro"/>
</dbReference>
<evidence type="ECO:0000256" key="6">
    <source>
        <dbReference type="ARBA" id="ARBA00023186"/>
    </source>
</evidence>
<accession>A0A433XFA7</accession>
<dbReference type="Proteomes" id="UP000281547">
    <property type="component" value="Unassembled WGS sequence"/>
</dbReference>
<dbReference type="Pfam" id="PF13145">
    <property type="entry name" value="Rotamase_2"/>
    <property type="match status" value="1"/>
</dbReference>
<name>A0A433XFA7_9HYPH</name>
<evidence type="ECO:0000256" key="1">
    <source>
        <dbReference type="ARBA" id="ARBA00004401"/>
    </source>
</evidence>
<dbReference type="InterPro" id="IPR027304">
    <property type="entry name" value="Trigger_fact/SurA_dom_sf"/>
</dbReference>
<feature type="transmembrane region" description="Helical" evidence="8">
    <location>
        <begin position="36"/>
        <end position="55"/>
    </location>
</feature>
<evidence type="ECO:0000256" key="7">
    <source>
        <dbReference type="ARBA" id="ARBA00038408"/>
    </source>
</evidence>
<dbReference type="InterPro" id="IPR052029">
    <property type="entry name" value="PpiD_chaperone"/>
</dbReference>
<dbReference type="GO" id="GO:0005886">
    <property type="term" value="C:plasma membrane"/>
    <property type="evidence" value="ECO:0007669"/>
    <property type="project" value="UniProtKB-SubCell"/>
</dbReference>
<dbReference type="InterPro" id="IPR000297">
    <property type="entry name" value="PPIase_PpiC"/>
</dbReference>
<comment type="similarity">
    <text evidence="7">Belongs to the PpiD chaperone family.</text>
</comment>
<evidence type="ECO:0000313" key="11">
    <source>
        <dbReference type="Proteomes" id="UP000281547"/>
    </source>
</evidence>
<proteinExistence type="inferred from homology"/>
<dbReference type="SUPFAM" id="SSF109998">
    <property type="entry name" value="Triger factor/SurA peptide-binding domain-like"/>
    <property type="match status" value="1"/>
</dbReference>
<evidence type="ECO:0000256" key="5">
    <source>
        <dbReference type="ARBA" id="ARBA00023136"/>
    </source>
</evidence>
<keyword evidence="6" id="KW-0143">Chaperone</keyword>
<keyword evidence="4 8" id="KW-1133">Transmembrane helix</keyword>
<protein>
    <recommendedName>
        <fullName evidence="9">PpiC domain-containing protein</fullName>
    </recommendedName>
</protein>
<gene>
    <name evidence="10" type="ORF">EMQ25_06300</name>
</gene>
<keyword evidence="5 8" id="KW-0472">Membrane</keyword>
<comment type="subcellular location">
    <subcellularLocation>
        <location evidence="1">Cell membrane</location>
        <topology evidence="1">Single-pass type II membrane protein</topology>
    </subcellularLocation>
</comment>
<evidence type="ECO:0000256" key="8">
    <source>
        <dbReference type="SAM" id="Phobius"/>
    </source>
</evidence>
<evidence type="ECO:0000256" key="2">
    <source>
        <dbReference type="ARBA" id="ARBA00022475"/>
    </source>
</evidence>
<evidence type="ECO:0000256" key="3">
    <source>
        <dbReference type="ARBA" id="ARBA00022692"/>
    </source>
</evidence>
<keyword evidence="3 8" id="KW-0812">Transmembrane</keyword>
<dbReference type="EMBL" id="RZNJ01000002">
    <property type="protein sequence ID" value="RUT32752.1"/>
    <property type="molecule type" value="Genomic_DNA"/>
</dbReference>
<organism evidence="10 11">
    <name type="scientific">Arsenicitalea aurantiaca</name>
    <dbReference type="NCBI Taxonomy" id="1783274"/>
    <lineage>
        <taxon>Bacteria</taxon>
        <taxon>Pseudomonadati</taxon>
        <taxon>Pseudomonadota</taxon>
        <taxon>Alphaproteobacteria</taxon>
        <taxon>Hyphomicrobiales</taxon>
        <taxon>Devosiaceae</taxon>
        <taxon>Arsenicitalea</taxon>
    </lineage>
</organism>
<evidence type="ECO:0000259" key="9">
    <source>
        <dbReference type="Pfam" id="PF13145"/>
    </source>
</evidence>
<keyword evidence="2" id="KW-1003">Cell membrane</keyword>
<feature type="domain" description="PpiC" evidence="9">
    <location>
        <begin position="267"/>
        <end position="384"/>
    </location>
</feature>
<keyword evidence="11" id="KW-1185">Reference proteome</keyword>
<dbReference type="Pfam" id="PF13624">
    <property type="entry name" value="SurA_N_3"/>
    <property type="match status" value="1"/>
</dbReference>
<sequence length="645" mass="69596">MLVSAGRPFGQPFIRLEPDDMLDSLRAFGRTWPAKIFLGILVMSFALFGISNVIFDLGSNTVARVGEEDISAREFQRGYQAQINAFSQQTGMVPTPQDAVAMGIPTVVLNRLAADAAINRLGADFGLGVSEDRLAQLVRQDPSFGGTLGGFDRANFVRVLQANGFTEAEYFQLQRNAARRQQLSLGLFGGTPVSTTAQELVNRYTGDRRSIDYIVLNQANTMPVEEPTEEALQAYLEENQASFRAPETRNVKIISFSPQTLAENMEVSDAEIEAEYERTRQNYVRPERRTLQQVVLSTPELVSRFEAGLEAGESFEDLVAEAGVTPSQLGTLARTQVTDNNLGNAAFGLEEGAFAIIPGIGGRRAVHVSAIEGGGETPLAEVRDRVAESVALANARAGYIETLDQIEELRASFQPIETIAERFGLTLHEVGVTAAGGELSVLSDLDAESRQRIATQIFSTAEDAPLAPTISLGANNNVFFELDSVEPARDLALDEVRDQVVAAWTARETDLALQEQVQTLVADLEAGEDFFEVGMQVNQFPTLSQPLSRAGDGTQVLDGAVAEAAFGGGVGHVGSAVNGAGDYVVFRVVEITPAQSEPAPETREFVTEALRDSLYLDFVAGLRDEAGLRINQSALNQLLAADEAL</sequence>
<evidence type="ECO:0000313" key="10">
    <source>
        <dbReference type="EMBL" id="RUT32752.1"/>
    </source>
</evidence>
<dbReference type="PANTHER" id="PTHR47529">
    <property type="entry name" value="PEPTIDYL-PROLYL CIS-TRANS ISOMERASE D"/>
    <property type="match status" value="1"/>
</dbReference>
<evidence type="ECO:0000256" key="4">
    <source>
        <dbReference type="ARBA" id="ARBA00022989"/>
    </source>
</evidence>
<dbReference type="AlphaFoldDB" id="A0A433XFA7"/>
<reference evidence="10 11" key="1">
    <citation type="journal article" date="2016" name="Int. J. Syst. Evol. Microbiol.">
        <title>Arsenicitalea aurantiaca gen. nov., sp. nov., a new member of the family Hyphomicrobiaceae, isolated from high-arsenic sediment.</title>
        <authorList>
            <person name="Mu Y."/>
            <person name="Zhou L."/>
            <person name="Zeng X.C."/>
            <person name="Liu L."/>
            <person name="Pan Y."/>
            <person name="Chen X."/>
            <person name="Wang J."/>
            <person name="Li S."/>
            <person name="Li W.J."/>
            <person name="Wang Y."/>
        </authorList>
    </citation>
    <scope>NUCLEOTIDE SEQUENCE [LARGE SCALE GENOMIC DNA]</scope>
    <source>
        <strain evidence="10 11">42-50</strain>
    </source>
</reference>
<dbReference type="PANTHER" id="PTHR47529:SF1">
    <property type="entry name" value="PERIPLASMIC CHAPERONE PPID"/>
    <property type="match status" value="1"/>
</dbReference>
<comment type="caution">
    <text evidence="10">The sequence shown here is derived from an EMBL/GenBank/DDBJ whole genome shotgun (WGS) entry which is preliminary data.</text>
</comment>